<dbReference type="EMBL" id="VCAZ01000007">
    <property type="protein sequence ID" value="TVK90564.1"/>
    <property type="molecule type" value="Genomic_DNA"/>
</dbReference>
<feature type="compositionally biased region" description="Polar residues" evidence="1">
    <location>
        <begin position="466"/>
        <end position="475"/>
    </location>
</feature>
<proteinExistence type="predicted"/>
<dbReference type="GO" id="GO:0005634">
    <property type="term" value="C:nucleus"/>
    <property type="evidence" value="ECO:0007669"/>
    <property type="project" value="TreeGrafter"/>
</dbReference>
<dbReference type="Proteomes" id="UP000319801">
    <property type="component" value="Unassembled WGS sequence"/>
</dbReference>
<name>A0A556VY29_BAGYA</name>
<organism evidence="2 3">
    <name type="scientific">Bagarius yarrelli</name>
    <name type="common">Goonch</name>
    <name type="synonym">Bagrus yarrelli</name>
    <dbReference type="NCBI Taxonomy" id="175774"/>
    <lineage>
        <taxon>Eukaryota</taxon>
        <taxon>Metazoa</taxon>
        <taxon>Chordata</taxon>
        <taxon>Craniata</taxon>
        <taxon>Vertebrata</taxon>
        <taxon>Euteleostomi</taxon>
        <taxon>Actinopterygii</taxon>
        <taxon>Neopterygii</taxon>
        <taxon>Teleostei</taxon>
        <taxon>Ostariophysi</taxon>
        <taxon>Siluriformes</taxon>
        <taxon>Sisoridae</taxon>
        <taxon>Sisorinae</taxon>
        <taxon>Bagarius</taxon>
    </lineage>
</organism>
<protein>
    <submittedName>
        <fullName evidence="2">Uncharacterized protein</fullName>
    </submittedName>
</protein>
<keyword evidence="3" id="KW-1185">Reference proteome</keyword>
<accession>A0A556VY29</accession>
<feature type="region of interest" description="Disordered" evidence="1">
    <location>
        <begin position="204"/>
        <end position="225"/>
    </location>
</feature>
<dbReference type="AlphaFoldDB" id="A0A556VY29"/>
<feature type="compositionally biased region" description="Basic residues" evidence="1">
    <location>
        <begin position="208"/>
        <end position="225"/>
    </location>
</feature>
<dbReference type="OrthoDB" id="8943218at2759"/>
<evidence type="ECO:0000313" key="2">
    <source>
        <dbReference type="EMBL" id="TVK90564.1"/>
    </source>
</evidence>
<gene>
    <name evidence="2" type="ORF">Baya_2645</name>
</gene>
<dbReference type="PANTHER" id="PTHR47282">
    <property type="entry name" value="PGC-1 AND ERR-INDUCED REGULATOR IN MUSCLE PROTEIN 1"/>
    <property type="match status" value="1"/>
</dbReference>
<comment type="caution">
    <text evidence="2">The sequence shown here is derived from an EMBL/GenBank/DDBJ whole genome shotgun (WGS) entry which is preliminary data.</text>
</comment>
<dbReference type="GO" id="GO:0005737">
    <property type="term" value="C:cytoplasm"/>
    <property type="evidence" value="ECO:0007669"/>
    <property type="project" value="TreeGrafter"/>
</dbReference>
<sequence>MDDLDYSVIIAERDWESFYEESEECSIQQAWLASLDDSGFSDTDDEKQSTQVPDLDFQIGDHKPKKVPPAATKSEEVDYEAESTLEELESLSNKIDNSRSATHTSEINLNDVSTTHACSTSDSSVMFTIYSNQQHTDSNIRNHREHNENHIKDKLCQAVGEANTSFSYNQEGSHVESLKVLKVSENLPTPKKEKERWFVTVNDSPVKQKAKSGQKKGRKKKTSKKLVRHRLVTERHCSVSNNNIEEETKDIKDEPILQNKFTQSSKTFSECIDFNPSPGHFCEKFNLDSRNDKEFVLYSTKEHEKAASEKTSGPEIKSTSEASSSAVKEKNTSCVFNSNCKTDSDVLTETLKNNAVINDQSMCFTTLDNSSHKAFKEHQSGGSRLIQEATITSLENLQNQEYPTQMQKELQPFSQETQNNGSQINHLEAGEGPNGPVYALSSFWEEMEKLTINDILHLRSVHNRSPMSRSVISSESDVHTESEEWLNSKHEGVQESGLMDDSADSDYFTHVDDSKPDRSSCELSVFSDCDEFLQIPNRNENSCSEPQYVKEQTDSLMSKYIPGHEFELNIDTELLDLIKFSNQDVISHSLYPTILSFDQTSVNQSMFTFSDILATDINRAISSDRLRNTAVLCPIVPNLSVCELYDDFFSDFEIRKFLFLSPQYKSVPIFNASRSVVRDMVVPYMGKLDINPYLPISDISSQPEMPTYPLETPNLCYLTSQRGNWNSLFSHRRVSFIGKGSIWHHKDISWIFPKEAKKECVSISAQQLASPIEVGKKSFLQLVEPEQHAVFIPSKQ</sequence>
<dbReference type="GO" id="GO:0006355">
    <property type="term" value="P:regulation of DNA-templated transcription"/>
    <property type="evidence" value="ECO:0007669"/>
    <property type="project" value="InterPro"/>
</dbReference>
<evidence type="ECO:0000313" key="3">
    <source>
        <dbReference type="Proteomes" id="UP000319801"/>
    </source>
</evidence>
<dbReference type="PANTHER" id="PTHR47282:SF1">
    <property type="entry name" value="PGC-1 AND ERR-INDUCED REGULATOR IN MUSCLE PROTEIN 1"/>
    <property type="match status" value="1"/>
</dbReference>
<feature type="compositionally biased region" description="Basic and acidic residues" evidence="1">
    <location>
        <begin position="476"/>
        <end position="487"/>
    </location>
</feature>
<feature type="region of interest" description="Disordered" evidence="1">
    <location>
        <begin position="37"/>
        <end position="74"/>
    </location>
</feature>
<feature type="region of interest" description="Disordered" evidence="1">
    <location>
        <begin position="466"/>
        <end position="487"/>
    </location>
</feature>
<evidence type="ECO:0000256" key="1">
    <source>
        <dbReference type="SAM" id="MobiDB-lite"/>
    </source>
</evidence>
<dbReference type="InterPro" id="IPR043442">
    <property type="entry name" value="Perm1"/>
</dbReference>
<reference evidence="2 3" key="1">
    <citation type="journal article" date="2019" name="Genome Biol. Evol.">
        <title>Whole-Genome Sequencing of the Giant Devil Catfish, Bagarius yarrelli.</title>
        <authorList>
            <person name="Jiang W."/>
            <person name="Lv Y."/>
            <person name="Cheng L."/>
            <person name="Yang K."/>
            <person name="Chao B."/>
            <person name="Wang X."/>
            <person name="Li Y."/>
            <person name="Pan X."/>
            <person name="You X."/>
            <person name="Zhang Y."/>
            <person name="Yang J."/>
            <person name="Li J."/>
            <person name="Zhang X."/>
            <person name="Liu S."/>
            <person name="Sun C."/>
            <person name="Yang J."/>
            <person name="Shi Q."/>
        </authorList>
    </citation>
    <scope>NUCLEOTIDE SEQUENCE [LARGE SCALE GENOMIC DNA]</scope>
    <source>
        <strain evidence="2">JWS20170419001</strain>
        <tissue evidence="2">Muscle</tissue>
    </source>
</reference>
<feature type="region of interest" description="Disordered" evidence="1">
    <location>
        <begin position="303"/>
        <end position="324"/>
    </location>
</feature>
<dbReference type="GO" id="GO:0014850">
    <property type="term" value="P:response to muscle activity"/>
    <property type="evidence" value="ECO:0007669"/>
    <property type="project" value="TreeGrafter"/>
</dbReference>